<dbReference type="InterPro" id="IPR046519">
    <property type="entry name" value="X-Tfes_XVIPCD"/>
</dbReference>
<dbReference type="Pfam" id="PF01471">
    <property type="entry name" value="PG_binding_1"/>
    <property type="match status" value="1"/>
</dbReference>
<organism evidence="4">
    <name type="scientific">Xanthomonas hortorum pv. gardneri</name>
    <dbReference type="NCBI Taxonomy" id="2754056"/>
    <lineage>
        <taxon>Bacteria</taxon>
        <taxon>Pseudomonadati</taxon>
        <taxon>Pseudomonadota</taxon>
        <taxon>Gammaproteobacteria</taxon>
        <taxon>Lysobacterales</taxon>
        <taxon>Lysobacteraceae</taxon>
        <taxon>Xanthomonas</taxon>
    </lineage>
</organism>
<gene>
    <name evidence="4" type="ORF">CFBP8129_16930</name>
</gene>
<feature type="region of interest" description="Disordered" evidence="1">
    <location>
        <begin position="217"/>
        <end position="258"/>
    </location>
</feature>
<dbReference type="InterPro" id="IPR036366">
    <property type="entry name" value="PGBDSf"/>
</dbReference>
<feature type="domain" description="X-Tfes XVIPCD" evidence="3">
    <location>
        <begin position="347"/>
        <end position="443"/>
    </location>
</feature>
<protein>
    <submittedName>
        <fullName evidence="4">Uncharacterized protein</fullName>
    </submittedName>
</protein>
<dbReference type="SUPFAM" id="SSF53955">
    <property type="entry name" value="Lysozyme-like"/>
    <property type="match status" value="1"/>
</dbReference>
<dbReference type="InterPro" id="IPR002477">
    <property type="entry name" value="Peptidoglycan-bd-like"/>
</dbReference>
<feature type="region of interest" description="Disordered" evidence="1">
    <location>
        <begin position="429"/>
        <end position="466"/>
    </location>
</feature>
<dbReference type="EMBL" id="LR828253">
    <property type="protein sequence ID" value="CAD0322409.1"/>
    <property type="molecule type" value="Genomic_DNA"/>
</dbReference>
<dbReference type="AlphaFoldDB" id="A0A6V7CTN2"/>
<dbReference type="SUPFAM" id="SSF47090">
    <property type="entry name" value="PGBD-like"/>
    <property type="match status" value="1"/>
</dbReference>
<dbReference type="Pfam" id="PF20410">
    <property type="entry name" value="X-Tfes_XVIPCD"/>
    <property type="match status" value="1"/>
</dbReference>
<feature type="compositionally biased region" description="Low complexity" evidence="1">
    <location>
        <begin position="449"/>
        <end position="458"/>
    </location>
</feature>
<feature type="compositionally biased region" description="Basic and acidic residues" evidence="1">
    <location>
        <begin position="438"/>
        <end position="448"/>
    </location>
</feature>
<evidence type="ECO:0000313" key="4">
    <source>
        <dbReference type="EMBL" id="CAD0322401.1"/>
    </source>
</evidence>
<feature type="compositionally biased region" description="Polar residues" evidence="1">
    <location>
        <begin position="217"/>
        <end position="231"/>
    </location>
</feature>
<dbReference type="RefSeq" id="WP_006449633.1">
    <property type="nucleotide sequence ID" value="NZ_CP018728.1"/>
</dbReference>
<proteinExistence type="predicted"/>
<reference evidence="4" key="1">
    <citation type="submission" date="2020-07" db="EMBL/GenBank/DDBJ databases">
        <authorList>
            <person name="Pothier F. J."/>
        </authorList>
    </citation>
    <scope>NUCLEOTIDE SEQUENCE</scope>
    <source>
        <strain evidence="4">CFBP 8129</strain>
    </source>
</reference>
<dbReference type="Gene3D" id="1.10.101.10">
    <property type="entry name" value="PGBD-like superfamily/PGBD"/>
    <property type="match status" value="1"/>
</dbReference>
<dbReference type="InterPro" id="IPR023346">
    <property type="entry name" value="Lysozyme-like_dom_sf"/>
</dbReference>
<accession>A0A6V7CTN2</accession>
<feature type="domain" description="Peptidoglycan binding-like" evidence="2">
    <location>
        <begin position="257"/>
        <end position="318"/>
    </location>
</feature>
<dbReference type="Gene3D" id="1.10.530.10">
    <property type="match status" value="1"/>
</dbReference>
<evidence type="ECO:0000259" key="2">
    <source>
        <dbReference type="Pfam" id="PF01471"/>
    </source>
</evidence>
<name>A0A6V7CTN2_9XANT</name>
<sequence>MARIDDRWAEHRKELEDAAHAAGIDPRVMVKIAGFESGFNPEARPVAITHPENNTVKQFDGTMAISSAYGYGQFLNGTWQQMINTYGEKYGVENAADLTRTQANAPELRQDTRLQAAMLAEFTRENIVRAAEYGGKDVAANVYAMHNLGTGDGPKFLQAVHDNPDGKVNSVLSAAVIKGNSSLYGDGNITNAQAYAAMGRKMDQYAVYADSVGNSLSDRTPTETIQRTAVKQSGEGAPSRHHAGFSSHDGRLEQGERGQSVKQLQSQLAQLGATGRDGKPLQADGDFGGNTKHAVEHFQREHGLQVDGVVGQRTQAALGQALSQHTAKHAEQSAPQAAPVGIPLLSDPRHPDNAIYNGAVSKLEALGERGGFANRQELQQAAGQIVFEAKVSGMQRIDHVVPNKSGDGFFAVQGEMTDPAMQRVFVDRAQAQNQPLEHSSRQAVEESQRQSQQTQVQEADTRSRTL</sequence>
<evidence type="ECO:0000256" key="1">
    <source>
        <dbReference type="SAM" id="MobiDB-lite"/>
    </source>
</evidence>
<dbReference type="InterPro" id="IPR036365">
    <property type="entry name" value="PGBD-like_sf"/>
</dbReference>
<evidence type="ECO:0000259" key="3">
    <source>
        <dbReference type="Pfam" id="PF20410"/>
    </source>
</evidence>
<dbReference type="EMBL" id="LR828253">
    <property type="protein sequence ID" value="CAD0322401.1"/>
    <property type="molecule type" value="Genomic_DNA"/>
</dbReference>